<keyword evidence="1" id="KW-0472">Membrane</keyword>
<keyword evidence="1" id="KW-1133">Transmembrane helix</keyword>
<keyword evidence="1" id="KW-0812">Transmembrane</keyword>
<evidence type="ECO:0000313" key="3">
    <source>
        <dbReference type="Proteomes" id="UP000016637"/>
    </source>
</evidence>
<gene>
    <name evidence="2" type="ORF">HMPREF1983_01323</name>
</gene>
<keyword evidence="3" id="KW-1185">Reference proteome</keyword>
<comment type="caution">
    <text evidence="2">The sequence shown here is derived from an EMBL/GenBank/DDBJ whole genome shotgun (WGS) entry which is preliminary data.</text>
</comment>
<name>U2S154_9BACL</name>
<dbReference type="Proteomes" id="UP000016637">
    <property type="component" value="Unassembled WGS sequence"/>
</dbReference>
<evidence type="ECO:0000313" key="2">
    <source>
        <dbReference type="EMBL" id="ERK56542.1"/>
    </source>
</evidence>
<sequence>MRKSYTKGLKGTILVTLIMWFISISMITALGFQGIEKQYKNGDVFDGHSGYTIIKILAVEEQKIQDKILEENEKFYLVEHERGYIMLRTTAEKLDKMLGGRKLQYGKDLNLGKENIYARIDSIPATARNKDDWKTTVYISAELQKKFEDSAQQSYLIKKRISEVIKEVGVNADKDTYKKKIKERPFYNDVYIVPVGTAYYTAMIIIVAAICLSTLWLTISFVKKVKRAKDNYEKLFIEYPETERDIDILIRDARFVDEKLKVLIYKDALIMYNQIFNFELLNNIKTIIFDREIGSRSKEKKYFVKIEDKTGKITKNISIGKYKENTEMQIVNLGKLIKQNRKIKVIYTFR</sequence>
<feature type="transmembrane region" description="Helical" evidence="1">
    <location>
        <begin position="198"/>
        <end position="219"/>
    </location>
</feature>
<protein>
    <submittedName>
        <fullName evidence="2">Uncharacterized protein</fullName>
    </submittedName>
</protein>
<dbReference type="EMBL" id="AWVP01000084">
    <property type="protein sequence ID" value="ERK56542.1"/>
    <property type="molecule type" value="Genomic_DNA"/>
</dbReference>
<dbReference type="eggNOG" id="ENOG50344QH">
    <property type="taxonomic scope" value="Bacteria"/>
</dbReference>
<dbReference type="PATRIC" id="fig|1321820.3.peg.1283"/>
<organism evidence="2 3">
    <name type="scientific">Gemella bergeri ATCC 700627</name>
    <dbReference type="NCBI Taxonomy" id="1321820"/>
    <lineage>
        <taxon>Bacteria</taxon>
        <taxon>Bacillati</taxon>
        <taxon>Bacillota</taxon>
        <taxon>Bacilli</taxon>
        <taxon>Bacillales</taxon>
        <taxon>Gemellaceae</taxon>
        <taxon>Gemella</taxon>
    </lineage>
</organism>
<proteinExistence type="predicted"/>
<accession>U2S154</accession>
<reference evidence="2 3" key="1">
    <citation type="submission" date="2013-08" db="EMBL/GenBank/DDBJ databases">
        <authorList>
            <person name="Weinstock G."/>
            <person name="Sodergren E."/>
            <person name="Wylie T."/>
            <person name="Fulton L."/>
            <person name="Fulton R."/>
            <person name="Fronick C."/>
            <person name="O'Laughlin M."/>
            <person name="Godfrey J."/>
            <person name="Miner T."/>
            <person name="Herter B."/>
            <person name="Appelbaum E."/>
            <person name="Cordes M."/>
            <person name="Lek S."/>
            <person name="Wollam A."/>
            <person name="Pepin K.H."/>
            <person name="Palsikar V.B."/>
            <person name="Mitreva M."/>
            <person name="Wilson R.K."/>
        </authorList>
    </citation>
    <scope>NUCLEOTIDE SEQUENCE [LARGE SCALE GENOMIC DNA]</scope>
    <source>
        <strain evidence="2 3">ATCC 700627</strain>
    </source>
</reference>
<feature type="transmembrane region" description="Helical" evidence="1">
    <location>
        <begin position="12"/>
        <end position="32"/>
    </location>
</feature>
<dbReference type="AlphaFoldDB" id="U2S154"/>
<evidence type="ECO:0000256" key="1">
    <source>
        <dbReference type="SAM" id="Phobius"/>
    </source>
</evidence>
<dbReference type="RefSeq" id="WP_021752549.1">
    <property type="nucleotide sequence ID" value="NZ_KI271811.1"/>
</dbReference>
<dbReference type="HOGENOM" id="CLU_833563_0_0_9"/>